<dbReference type="AlphaFoldDB" id="D2SBQ7"/>
<reference evidence="1 2" key="1">
    <citation type="journal article" date="2010" name="Stand. Genomic Sci.">
        <title>Complete genome sequence of Geodermatophilus obscurus type strain (G-20).</title>
        <authorList>
            <person name="Ivanova N."/>
            <person name="Sikorski J."/>
            <person name="Jando M."/>
            <person name="Munk C."/>
            <person name="Lapidus A."/>
            <person name="Glavina Del Rio T."/>
            <person name="Copeland A."/>
            <person name="Tice H."/>
            <person name="Cheng J.-F."/>
            <person name="Lucas S."/>
            <person name="Chen F."/>
            <person name="Nolan M."/>
            <person name="Bruce D."/>
            <person name="Goodwin L."/>
            <person name="Pitluck S."/>
            <person name="Mavromatis K."/>
            <person name="Mikhailova N."/>
            <person name="Pati A."/>
            <person name="Chen A."/>
            <person name="Palaniappan K."/>
            <person name="Land M."/>
            <person name="Hauser L."/>
            <person name="Chang Y.-J."/>
            <person name="Jeffries C.D."/>
            <person name="Meincke L."/>
            <person name="Brettin T."/>
            <person name="Detter J.C."/>
            <person name="Detter J.C."/>
            <person name="Rohde M."/>
            <person name="Goeker M."/>
            <person name="Bristow J."/>
            <person name="Eisen J.A."/>
            <person name="Markowitz V."/>
            <person name="Hugenholtz P."/>
            <person name="Kyrpides N.C."/>
            <person name="Klenk H.-P."/>
        </authorList>
    </citation>
    <scope>NUCLEOTIDE SEQUENCE [LARGE SCALE GENOMIC DNA]</scope>
    <source>
        <strain evidence="2">ATCC 25078 / DSM 43160 / JCM 3152 / KCC A-0152 / KCTC 9177 / NBRC 13315 / NRRL B-3577 / G-20</strain>
    </source>
</reference>
<gene>
    <name evidence="1" type="ordered locus">Gobs_3576</name>
</gene>
<dbReference type="RefSeq" id="WP_012949589.1">
    <property type="nucleotide sequence ID" value="NC_013757.1"/>
</dbReference>
<evidence type="ECO:0000313" key="2">
    <source>
        <dbReference type="Proteomes" id="UP000001382"/>
    </source>
</evidence>
<dbReference type="HOGENOM" id="CLU_2553425_0_0_11"/>
<evidence type="ECO:0000313" key="1">
    <source>
        <dbReference type="EMBL" id="ADB76164.1"/>
    </source>
</evidence>
<keyword evidence="2" id="KW-1185">Reference proteome</keyword>
<sequence>MSPEDEPITPEDITRGELDAISAELRGARRELDAALVVASFYVRSHAESCPAASALTDRIAAAYDRLALANIAATTAVDGHG</sequence>
<accession>D2SBQ7</accession>
<dbReference type="Proteomes" id="UP000001382">
    <property type="component" value="Chromosome"/>
</dbReference>
<reference evidence="2" key="2">
    <citation type="submission" date="2010-01" db="EMBL/GenBank/DDBJ databases">
        <title>The complete genome of Geodermatophilus obscurus DSM 43160.</title>
        <authorList>
            <consortium name="US DOE Joint Genome Institute (JGI-PGF)"/>
            <person name="Lucas S."/>
            <person name="Copeland A."/>
            <person name="Lapidus A."/>
            <person name="Glavina del Rio T."/>
            <person name="Dalin E."/>
            <person name="Tice H."/>
            <person name="Bruce D."/>
            <person name="Goodwin L."/>
            <person name="Pitluck S."/>
            <person name="Kyrpides N."/>
            <person name="Mavromatis K."/>
            <person name="Ivanova N."/>
            <person name="Munk A.C."/>
            <person name="Brettin T."/>
            <person name="Detter J.C."/>
            <person name="Han C."/>
            <person name="Larimer F."/>
            <person name="Land M."/>
            <person name="Hauser L."/>
            <person name="Markowitz V."/>
            <person name="Cheng J.-F."/>
            <person name="Hugenholtz P."/>
            <person name="Woyke T."/>
            <person name="Wu D."/>
            <person name="Jando M."/>
            <person name="Schneider S."/>
            <person name="Klenk H.-P."/>
            <person name="Eisen J.A."/>
        </authorList>
    </citation>
    <scope>NUCLEOTIDE SEQUENCE [LARGE SCALE GENOMIC DNA]</scope>
    <source>
        <strain evidence="2">ATCC 25078 / DSM 43160 / JCM 3152 / KCC A-0152 / KCTC 9177 / NBRC 13315 / NRRL B-3577 / G-20</strain>
    </source>
</reference>
<organism evidence="1 2">
    <name type="scientific">Geodermatophilus obscurus (strain ATCC 25078 / DSM 43160 / JCM 3152 / CCUG 61914 / KCC A-0152 / KCTC 9177 / NBRC 13315 / NRRL B-3577 / G-20)</name>
    <dbReference type="NCBI Taxonomy" id="526225"/>
    <lineage>
        <taxon>Bacteria</taxon>
        <taxon>Bacillati</taxon>
        <taxon>Actinomycetota</taxon>
        <taxon>Actinomycetes</taxon>
        <taxon>Geodermatophilales</taxon>
        <taxon>Geodermatophilaceae</taxon>
        <taxon>Geodermatophilus</taxon>
    </lineage>
</organism>
<dbReference type="STRING" id="526225.Gobs_3576"/>
<dbReference type="KEGG" id="gob:Gobs_3576"/>
<protein>
    <submittedName>
        <fullName evidence="1">Uncharacterized protein</fullName>
    </submittedName>
</protein>
<dbReference type="EMBL" id="CP001867">
    <property type="protein sequence ID" value="ADB76164.1"/>
    <property type="molecule type" value="Genomic_DNA"/>
</dbReference>
<name>D2SBQ7_GEOOG</name>
<proteinExistence type="predicted"/>